<gene>
    <name evidence="2" type="ORF">M5J20_08975</name>
</gene>
<dbReference type="RefSeq" id="WP_253578749.1">
    <property type="nucleotide sequence ID" value="NZ_JAMFTQ010000013.1"/>
</dbReference>
<protein>
    <recommendedName>
        <fullName evidence="1">ApeA N-terminal domain-containing protein</fullName>
    </recommendedName>
</protein>
<evidence type="ECO:0000313" key="2">
    <source>
        <dbReference type="EMBL" id="MCP1388316.1"/>
    </source>
</evidence>
<accession>A0ABT1G2W6</accession>
<keyword evidence="3" id="KW-1185">Reference proteome</keyword>
<sequence length="471" mass="53341">MNQTGIDQILGGEPVGGFLRLRCGEKVESVPGTIQLIGPQVVVRFTIEEMTRLAATFVPGHMLVFGEEKLNPITYSQTAVFDSSLGSATLIQLGRPEVLTHTITHPLECRLRPRFTVLANVGEPYWRRPTKVMAEIGGLAAWMHNGRVARSGSLNYERKTDGDNRCRLSFDDFDDQLFVFDDSGSTLTIRSLHEINQTDSRDELAIRFRTTVIAERSHETTWTQALDTIDAIQELVNFLSWSNQQWNFLHCMFGVNTTIDEEFWKSIGTPPPPEVPESWKKTLTSQSRDDLQETTKALEFVMPFDELTESSFSTWFQLRSEFAEGLRQILQVIQEPGLTHEVRALQLGAGIELLGFRSLAAKTSTEKADNTRAKRLFNEIAAEAVRLFPETFSNWSQDANNNYQFMKHLGRKGEVPTVGELARTNDLTVLVFQSWLAKRLGASDDNLRAQISESWRFTSDYSRIPDPSELR</sequence>
<name>A0ABT1G2W6_9CORY</name>
<feature type="domain" description="ApeA N-terminal" evidence="1">
    <location>
        <begin position="127"/>
        <end position="275"/>
    </location>
</feature>
<organism evidence="2 3">
    <name type="scientific">Corynebacterium stercoris</name>
    <dbReference type="NCBI Taxonomy" id="2943490"/>
    <lineage>
        <taxon>Bacteria</taxon>
        <taxon>Bacillati</taxon>
        <taxon>Actinomycetota</taxon>
        <taxon>Actinomycetes</taxon>
        <taxon>Mycobacteriales</taxon>
        <taxon>Corynebacteriaceae</taxon>
        <taxon>Corynebacterium</taxon>
    </lineage>
</organism>
<dbReference type="EMBL" id="JAMFTQ010000013">
    <property type="protein sequence ID" value="MCP1388316.1"/>
    <property type="molecule type" value="Genomic_DNA"/>
</dbReference>
<dbReference type="Pfam" id="PF18862">
    <property type="entry name" value="ApeA_NTD1"/>
    <property type="match status" value="1"/>
</dbReference>
<evidence type="ECO:0000313" key="3">
    <source>
        <dbReference type="Proteomes" id="UP001204000"/>
    </source>
</evidence>
<comment type="caution">
    <text evidence="2">The sequence shown here is derived from an EMBL/GenBank/DDBJ whole genome shotgun (WGS) entry which is preliminary data.</text>
</comment>
<dbReference type="Proteomes" id="UP001204000">
    <property type="component" value="Unassembled WGS sequence"/>
</dbReference>
<proteinExistence type="predicted"/>
<evidence type="ECO:0000259" key="1">
    <source>
        <dbReference type="Pfam" id="PF18862"/>
    </source>
</evidence>
<dbReference type="InterPro" id="IPR041223">
    <property type="entry name" value="ApeA_NTD"/>
</dbReference>
<reference evidence="2" key="1">
    <citation type="submission" date="2022-05" db="EMBL/GenBank/DDBJ databases">
        <title>Corynebacterium sp. TA-R-1 sp. nov., isolated from human feces.</title>
        <authorList>
            <person name="Shamsuzzaman M."/>
            <person name="Dahal R.H."/>
        </authorList>
    </citation>
    <scope>NUCLEOTIDE SEQUENCE</scope>
    <source>
        <strain evidence="2">TA-R-1</strain>
    </source>
</reference>